<dbReference type="Proteomes" id="UP001144347">
    <property type="component" value="Unassembled WGS sequence"/>
</dbReference>
<sequence length="299" mass="32734">MMTNKHVLGVDIGGSHITAAVLNMEDRSLLGNSYTRTWIDSHGKPEQIIQSWTNTINLACQKTGLKVEKFGIAMPGPFDYDQGISYIAGNDKYEAFYGLNVKNMLAGALNILPDDILMKNDASCFLAGEVFAGAAKGYENVIGITLGTGLGSAVLKNKEAKDANLWCSPFLDGIAEDYLSTRWFLKRYYEISGLNILNVKVMTGLYNYSPTVREIFMEFANNLAAFLKVFQQEVKADAIVIGGNIANASENFLPWVIKQLKTFNIEIPVLISTLNEHAAIAGAASCWENKPTAGRSVNI</sequence>
<dbReference type="PANTHER" id="PTHR18964:SF149">
    <property type="entry name" value="BIFUNCTIONAL UDP-N-ACETYLGLUCOSAMINE 2-EPIMERASE_N-ACETYLMANNOSAMINE KINASE"/>
    <property type="match status" value="1"/>
</dbReference>
<comment type="caution">
    <text evidence="2">The sequence shown here is derived from an EMBL/GenBank/DDBJ whole genome shotgun (WGS) entry which is preliminary data.</text>
</comment>
<evidence type="ECO:0000256" key="1">
    <source>
        <dbReference type="ARBA" id="ARBA00006479"/>
    </source>
</evidence>
<accession>A0ABT4LC11</accession>
<dbReference type="InterPro" id="IPR043129">
    <property type="entry name" value="ATPase_NBD"/>
</dbReference>
<evidence type="ECO:0000313" key="3">
    <source>
        <dbReference type="Proteomes" id="UP001144347"/>
    </source>
</evidence>
<dbReference type="Pfam" id="PF00480">
    <property type="entry name" value="ROK"/>
    <property type="match status" value="1"/>
</dbReference>
<dbReference type="InterPro" id="IPR000600">
    <property type="entry name" value="ROK"/>
</dbReference>
<proteinExistence type="inferred from homology"/>
<name>A0ABT4LC11_9SPHI</name>
<organism evidence="2 3">
    <name type="scientific">Pedobacter punctiformis</name>
    <dbReference type="NCBI Taxonomy" id="3004097"/>
    <lineage>
        <taxon>Bacteria</taxon>
        <taxon>Pseudomonadati</taxon>
        <taxon>Bacteroidota</taxon>
        <taxon>Sphingobacteriia</taxon>
        <taxon>Sphingobacteriales</taxon>
        <taxon>Sphingobacteriaceae</taxon>
        <taxon>Pedobacter</taxon>
    </lineage>
</organism>
<gene>
    <name evidence="2" type="ORF">O0955_15705</name>
</gene>
<protein>
    <submittedName>
        <fullName evidence="2">ROK family protein</fullName>
    </submittedName>
</protein>
<dbReference type="RefSeq" id="WP_269428509.1">
    <property type="nucleotide sequence ID" value="NZ_JAPWGM010000006.1"/>
</dbReference>
<reference evidence="2" key="1">
    <citation type="submission" date="2022-12" db="EMBL/GenBank/DDBJ databases">
        <title>Genome sequence of HCMS5-2.</title>
        <authorList>
            <person name="Woo H."/>
        </authorList>
    </citation>
    <scope>NUCLEOTIDE SEQUENCE</scope>
    <source>
        <strain evidence="2">HCMS5-2</strain>
    </source>
</reference>
<dbReference type="PANTHER" id="PTHR18964">
    <property type="entry name" value="ROK (REPRESSOR, ORF, KINASE) FAMILY"/>
    <property type="match status" value="1"/>
</dbReference>
<comment type="similarity">
    <text evidence="1">Belongs to the ROK (NagC/XylR) family.</text>
</comment>
<dbReference type="CDD" id="cd23763">
    <property type="entry name" value="ASKHA_ATPase_ROK"/>
    <property type="match status" value="1"/>
</dbReference>
<evidence type="ECO:0000313" key="2">
    <source>
        <dbReference type="EMBL" id="MCZ4245454.1"/>
    </source>
</evidence>
<dbReference type="EMBL" id="JAPWGM010000006">
    <property type="protein sequence ID" value="MCZ4245454.1"/>
    <property type="molecule type" value="Genomic_DNA"/>
</dbReference>
<dbReference type="SUPFAM" id="SSF53067">
    <property type="entry name" value="Actin-like ATPase domain"/>
    <property type="match status" value="1"/>
</dbReference>
<dbReference type="Gene3D" id="3.30.420.40">
    <property type="match status" value="2"/>
</dbReference>
<keyword evidence="3" id="KW-1185">Reference proteome</keyword>